<evidence type="ECO:0000256" key="2">
    <source>
        <dbReference type="ARBA" id="ARBA00022670"/>
    </source>
</evidence>
<dbReference type="CDD" id="cd09597">
    <property type="entry name" value="M4_TLP"/>
    <property type="match status" value="1"/>
</dbReference>
<dbReference type="SUPFAM" id="SSF55486">
    <property type="entry name" value="Metalloproteases ('zincins'), catalytic domain"/>
    <property type="match status" value="1"/>
</dbReference>
<dbReference type="Pfam" id="PF01447">
    <property type="entry name" value="Peptidase_M4"/>
    <property type="match status" value="1"/>
</dbReference>
<feature type="domain" description="Peptidase M4 C-terminal" evidence="10">
    <location>
        <begin position="362"/>
        <end position="534"/>
    </location>
</feature>
<evidence type="ECO:0000256" key="8">
    <source>
        <dbReference type="RuleBase" id="RU366073"/>
    </source>
</evidence>
<dbReference type="Gene3D" id="3.10.170.10">
    <property type="match status" value="1"/>
</dbReference>
<comment type="caution">
    <text evidence="12">The sequence shown here is derived from an EMBL/GenBank/DDBJ whole genome shotgun (WGS) entry which is preliminary data.</text>
</comment>
<gene>
    <name evidence="12" type="ORF">EV137_0967</name>
</gene>
<proteinExistence type="inferred from homology"/>
<name>A0ABY2FKM4_9ACTN</name>
<dbReference type="Pfam" id="PF02868">
    <property type="entry name" value="Peptidase_M4_C"/>
    <property type="match status" value="1"/>
</dbReference>
<keyword evidence="3" id="KW-0479">Metal-binding</keyword>
<keyword evidence="8" id="KW-0964">Secreted</keyword>
<dbReference type="PANTHER" id="PTHR33794">
    <property type="entry name" value="BACILLOLYSIN"/>
    <property type="match status" value="1"/>
</dbReference>
<protein>
    <recommendedName>
        <fullName evidence="8">Neutral metalloproteinase</fullName>
        <ecNumber evidence="8">3.4.24.-</ecNumber>
    </recommendedName>
</protein>
<evidence type="ECO:0000259" key="10">
    <source>
        <dbReference type="Pfam" id="PF02868"/>
    </source>
</evidence>
<keyword evidence="5 8" id="KW-0378">Hydrolase</keyword>
<evidence type="ECO:0000313" key="13">
    <source>
        <dbReference type="Proteomes" id="UP000295060"/>
    </source>
</evidence>
<evidence type="ECO:0000256" key="6">
    <source>
        <dbReference type="ARBA" id="ARBA00022833"/>
    </source>
</evidence>
<evidence type="ECO:0000256" key="7">
    <source>
        <dbReference type="ARBA" id="ARBA00023049"/>
    </source>
</evidence>
<keyword evidence="2 8" id="KW-0645">Protease</keyword>
<dbReference type="EC" id="3.4.24.-" evidence="8"/>
<evidence type="ECO:0000256" key="5">
    <source>
        <dbReference type="ARBA" id="ARBA00022801"/>
    </source>
</evidence>
<keyword evidence="7 8" id="KW-0482">Metalloprotease</keyword>
<dbReference type="EMBL" id="SODU01000001">
    <property type="protein sequence ID" value="TDW93675.1"/>
    <property type="molecule type" value="Genomic_DNA"/>
</dbReference>
<feature type="chain" id="PRO_5044957219" description="Neutral metalloproteinase" evidence="8">
    <location>
        <begin position="21"/>
        <end position="535"/>
    </location>
</feature>
<comment type="function">
    <text evidence="8">Extracellular zinc metalloprotease.</text>
</comment>
<sequence length="535" mass="54833">MNRSALFAAATAVATTTALGLTSATTATGTATGAPTASPVPTPAAAVAKAKEAISSNLTALRATTADAFVVKDVIVDKDGSSHVRMDRTIGGLPVLGGDVVVHQSKDGAFKGASLSLGRSANVARTPKVSSATAATKALAKGLKADGKPSLVIEARNGAPRLAYLVTAVGTQADGTPSRITTTVDALTGAKLVSEQHIETATGDGKSLYSGTVPLQTSTATGGFTLTDATRGGGYTADANNKTDSLLCQLFGFGCTAPTRFTDADNHWGTGANSDRATAAVDAHYGAATTYDYYKNVHGRNGIFGDGKGVPSRVHYGSNYVNAFWDGKQMTYGDGDNVVAGPLVSIDVAGHEMSHGVTEHTANLTYSGESGGLNEATSDIFGTLVEFYSSNASDPGDYYIGEEIMKDRPALRYMDKPSKDGNSADCWSSGVGNLDVHYSSGVANHFAYLLAEGTGAKTIGGLPHNGSTCNGTTLAGIGHDKLGKIWFRALTTYMTSGTTYAQARTATLNAATDLYGASSPERAAVAATWSAVSVN</sequence>
<dbReference type="PANTHER" id="PTHR33794:SF1">
    <property type="entry name" value="BACILLOLYSIN"/>
    <property type="match status" value="1"/>
</dbReference>
<feature type="domain" description="Peptidase M4" evidence="9">
    <location>
        <begin position="202"/>
        <end position="359"/>
    </location>
</feature>
<comment type="cofactor">
    <cofactor evidence="8">
        <name>Zn(2+)</name>
        <dbReference type="ChEBI" id="CHEBI:29105"/>
    </cofactor>
</comment>
<evidence type="ECO:0000313" key="12">
    <source>
        <dbReference type="EMBL" id="TDW93675.1"/>
    </source>
</evidence>
<dbReference type="InterPro" id="IPR050728">
    <property type="entry name" value="Zinc_Metalloprotease_M4"/>
</dbReference>
<dbReference type="RefSeq" id="WP_134126783.1">
    <property type="nucleotide sequence ID" value="NZ_SODU01000001.1"/>
</dbReference>
<evidence type="ECO:0000259" key="11">
    <source>
        <dbReference type="Pfam" id="PF07504"/>
    </source>
</evidence>
<keyword evidence="13" id="KW-1185">Reference proteome</keyword>
<dbReference type="Gene3D" id="1.10.390.10">
    <property type="entry name" value="Neutral Protease Domain 2"/>
    <property type="match status" value="1"/>
</dbReference>
<feature type="signal peptide" evidence="8">
    <location>
        <begin position="1"/>
        <end position="20"/>
    </location>
</feature>
<dbReference type="InterPro" id="IPR023612">
    <property type="entry name" value="Peptidase_M4"/>
</dbReference>
<dbReference type="InterPro" id="IPR001570">
    <property type="entry name" value="Peptidase_M4_C_domain"/>
</dbReference>
<dbReference type="PRINTS" id="PR00730">
    <property type="entry name" value="THERMOLYSIN"/>
</dbReference>
<organism evidence="12 13">
    <name type="scientific">Kribbella pratensis</name>
    <dbReference type="NCBI Taxonomy" id="2512112"/>
    <lineage>
        <taxon>Bacteria</taxon>
        <taxon>Bacillati</taxon>
        <taxon>Actinomycetota</taxon>
        <taxon>Actinomycetes</taxon>
        <taxon>Propionibacteriales</taxon>
        <taxon>Kribbellaceae</taxon>
        <taxon>Kribbella</taxon>
    </lineage>
</organism>
<dbReference type="Gene3D" id="3.10.450.490">
    <property type="match status" value="1"/>
</dbReference>
<feature type="domain" description="FTP" evidence="11">
    <location>
        <begin position="67"/>
        <end position="114"/>
    </location>
</feature>
<dbReference type="InterPro" id="IPR013856">
    <property type="entry name" value="Peptidase_M4_domain"/>
</dbReference>
<dbReference type="InterPro" id="IPR011096">
    <property type="entry name" value="FTP_domain"/>
</dbReference>
<evidence type="ECO:0000256" key="1">
    <source>
        <dbReference type="ARBA" id="ARBA00009388"/>
    </source>
</evidence>
<evidence type="ECO:0000256" key="4">
    <source>
        <dbReference type="ARBA" id="ARBA00022729"/>
    </source>
</evidence>
<keyword evidence="6 8" id="KW-0862">Zinc</keyword>
<accession>A0ABY2FKM4</accession>
<reference evidence="12 13" key="1">
    <citation type="submission" date="2019-03" db="EMBL/GenBank/DDBJ databases">
        <title>Genomic Encyclopedia of Type Strains, Phase III (KMG-III): the genomes of soil and plant-associated and newly described type strains.</title>
        <authorList>
            <person name="Whitman W."/>
        </authorList>
    </citation>
    <scope>NUCLEOTIDE SEQUENCE [LARGE SCALE GENOMIC DNA]</scope>
    <source>
        <strain evidence="12 13">VKMAc-2574</strain>
    </source>
</reference>
<dbReference type="InterPro" id="IPR027268">
    <property type="entry name" value="Peptidase_M4/M1_CTD_sf"/>
</dbReference>
<evidence type="ECO:0000259" key="9">
    <source>
        <dbReference type="Pfam" id="PF01447"/>
    </source>
</evidence>
<comment type="similarity">
    <text evidence="1 8">Belongs to the peptidase M4 family.</text>
</comment>
<evidence type="ECO:0000256" key="3">
    <source>
        <dbReference type="ARBA" id="ARBA00022723"/>
    </source>
</evidence>
<keyword evidence="4 8" id="KW-0732">Signal</keyword>
<dbReference type="Pfam" id="PF07504">
    <property type="entry name" value="FTP"/>
    <property type="match status" value="1"/>
</dbReference>
<dbReference type="Proteomes" id="UP000295060">
    <property type="component" value="Unassembled WGS sequence"/>
</dbReference>
<comment type="subcellular location">
    <subcellularLocation>
        <location evidence="8">Secreted</location>
    </subcellularLocation>
</comment>